<evidence type="ECO:0000256" key="1">
    <source>
        <dbReference type="SAM" id="Coils"/>
    </source>
</evidence>
<keyword evidence="3" id="KW-1185">Reference proteome</keyword>
<organism evidence="2 3">
    <name type="scientific">Elysia crispata</name>
    <name type="common">lettuce slug</name>
    <dbReference type="NCBI Taxonomy" id="231223"/>
    <lineage>
        <taxon>Eukaryota</taxon>
        <taxon>Metazoa</taxon>
        <taxon>Spiralia</taxon>
        <taxon>Lophotrochozoa</taxon>
        <taxon>Mollusca</taxon>
        <taxon>Gastropoda</taxon>
        <taxon>Heterobranchia</taxon>
        <taxon>Euthyneura</taxon>
        <taxon>Panpulmonata</taxon>
        <taxon>Sacoglossa</taxon>
        <taxon>Placobranchoidea</taxon>
        <taxon>Plakobranchidae</taxon>
        <taxon>Elysia</taxon>
    </lineage>
</organism>
<dbReference type="EMBL" id="JAWDGP010006603">
    <property type="protein sequence ID" value="KAK3738129.1"/>
    <property type="molecule type" value="Genomic_DNA"/>
</dbReference>
<comment type="caution">
    <text evidence="2">The sequence shown here is derived from an EMBL/GenBank/DDBJ whole genome shotgun (WGS) entry which is preliminary data.</text>
</comment>
<name>A0AAE0Y9T4_9GAST</name>
<proteinExistence type="predicted"/>
<evidence type="ECO:0000313" key="2">
    <source>
        <dbReference type="EMBL" id="KAK3738129.1"/>
    </source>
</evidence>
<gene>
    <name evidence="2" type="ORF">RRG08_027742</name>
</gene>
<reference evidence="2" key="1">
    <citation type="journal article" date="2023" name="G3 (Bethesda)">
        <title>A reference genome for the long-term kleptoplast-retaining sea slug Elysia crispata morphotype clarki.</title>
        <authorList>
            <person name="Eastman K.E."/>
            <person name="Pendleton A.L."/>
            <person name="Shaikh M.A."/>
            <person name="Suttiyut T."/>
            <person name="Ogas R."/>
            <person name="Tomko P."/>
            <person name="Gavelis G."/>
            <person name="Widhalm J.R."/>
            <person name="Wisecaver J.H."/>
        </authorList>
    </citation>
    <scope>NUCLEOTIDE SEQUENCE</scope>
    <source>
        <strain evidence="2">ECLA1</strain>
    </source>
</reference>
<dbReference type="AlphaFoldDB" id="A0AAE0Y9T4"/>
<protein>
    <submittedName>
        <fullName evidence="2">Uncharacterized protein</fullName>
    </submittedName>
</protein>
<keyword evidence="1" id="KW-0175">Coiled coil</keyword>
<sequence>MLDACRRFSNFAIQRWTLSHLDTLELGWQKLCWETAMPPKRELSQEQVQEIRSLRGQLPAAEAKKRFGIGTTRLYKIWRSCPPRHEVASPLPVVLRAPPLATASPLAKALAGAPDAGGSRVEPTVVDFYNRLDRLEARVEQATNLLVQALAKLPKDDDSDLLEELLADEQQERAEQLRETRHEQAETRMDLQKVGQMVETAQNWAYISIAAVLVWKVVAATWNRCTPPTPQQKPQPQKLLLALLQEAESEGPGDPFYMANLSCRHGLCCWVD</sequence>
<accession>A0AAE0Y9T4</accession>
<dbReference type="Proteomes" id="UP001283361">
    <property type="component" value="Unassembled WGS sequence"/>
</dbReference>
<feature type="coiled-coil region" evidence="1">
    <location>
        <begin position="125"/>
        <end position="187"/>
    </location>
</feature>
<evidence type="ECO:0000313" key="3">
    <source>
        <dbReference type="Proteomes" id="UP001283361"/>
    </source>
</evidence>